<dbReference type="Proteomes" id="UP000191342">
    <property type="component" value="Unassembled WGS sequence"/>
</dbReference>
<dbReference type="EMBL" id="MLQL01000003">
    <property type="protein sequence ID" value="OQE30530.1"/>
    <property type="molecule type" value="Genomic_DNA"/>
</dbReference>
<organism evidence="1 2">
    <name type="scientific">Penicillium flavigenum</name>
    <dbReference type="NCBI Taxonomy" id="254877"/>
    <lineage>
        <taxon>Eukaryota</taxon>
        <taxon>Fungi</taxon>
        <taxon>Dikarya</taxon>
        <taxon>Ascomycota</taxon>
        <taxon>Pezizomycotina</taxon>
        <taxon>Eurotiomycetes</taxon>
        <taxon>Eurotiomycetidae</taxon>
        <taxon>Eurotiales</taxon>
        <taxon>Aspergillaceae</taxon>
        <taxon>Penicillium</taxon>
    </lineage>
</organism>
<evidence type="ECO:0000313" key="1">
    <source>
        <dbReference type="EMBL" id="OQE30530.1"/>
    </source>
</evidence>
<accession>A0A1V6TX66</accession>
<dbReference type="AlphaFoldDB" id="A0A1V6TX66"/>
<dbReference type="OrthoDB" id="4339062at2759"/>
<proteinExistence type="predicted"/>
<gene>
    <name evidence="1" type="ORF">PENFLA_c003G00293</name>
</gene>
<protein>
    <submittedName>
        <fullName evidence="1">Uncharacterized protein</fullName>
    </submittedName>
</protein>
<reference evidence="2" key="1">
    <citation type="journal article" date="2017" name="Nat. Microbiol.">
        <title>Global analysis of biosynthetic gene clusters reveals vast potential of secondary metabolite production in Penicillium species.</title>
        <authorList>
            <person name="Nielsen J.C."/>
            <person name="Grijseels S."/>
            <person name="Prigent S."/>
            <person name="Ji B."/>
            <person name="Dainat J."/>
            <person name="Nielsen K.F."/>
            <person name="Frisvad J.C."/>
            <person name="Workman M."/>
            <person name="Nielsen J."/>
        </authorList>
    </citation>
    <scope>NUCLEOTIDE SEQUENCE [LARGE SCALE GENOMIC DNA]</scope>
    <source>
        <strain evidence="2">IBT 14082</strain>
    </source>
</reference>
<comment type="caution">
    <text evidence="1">The sequence shown here is derived from an EMBL/GenBank/DDBJ whole genome shotgun (WGS) entry which is preliminary data.</text>
</comment>
<evidence type="ECO:0000313" key="2">
    <source>
        <dbReference type="Proteomes" id="UP000191342"/>
    </source>
</evidence>
<keyword evidence="2" id="KW-1185">Reference proteome</keyword>
<sequence length="148" mass="17512">MSTTDIPSSDAVSTWEQAYHDAWSHFHGRIEEILSRLTWYNPSPEDRQVTIEKLSRLAIEIDNIRNLGQIMFEHVPGCETVRGRPLAYFVTDFIRERNAMNYKINMLNWRLLNRQNSERIVHSRLFRLLDPKKKKKKKKKKSAGLTNE</sequence>
<name>A0A1V6TX66_9EURO</name>